<dbReference type="Proteomes" id="UP000297613">
    <property type="component" value="Unassembled WGS sequence"/>
</dbReference>
<dbReference type="InterPro" id="IPR036565">
    <property type="entry name" value="Mur-like_cat_sf"/>
</dbReference>
<feature type="binding site" evidence="7">
    <location>
        <position position="434"/>
    </location>
    <ligand>
        <name>meso-2,6-diaminopimelate</name>
        <dbReference type="ChEBI" id="CHEBI:57791"/>
    </ligand>
</feature>
<comment type="PTM">
    <text evidence="7">Carboxylation is probably crucial for Mg(2+) binding and, consequently, for the gamma-phosphate positioning of ATP.</text>
</comment>
<comment type="caution">
    <text evidence="7">Lacks conserved residue(s) required for the propagation of feature annotation.</text>
</comment>
<dbReference type="GO" id="GO:0008360">
    <property type="term" value="P:regulation of cell shape"/>
    <property type="evidence" value="ECO:0007669"/>
    <property type="project" value="UniProtKB-KW"/>
</dbReference>
<keyword evidence="3 7" id="KW-0132">Cell division</keyword>
<keyword evidence="6 7" id="KW-0131">Cell cycle</keyword>
<feature type="binding site" evidence="7">
    <location>
        <position position="219"/>
    </location>
    <ligand>
        <name>UDP-N-acetyl-alpha-D-muramoyl-L-alanyl-D-glutamate</name>
        <dbReference type="ChEBI" id="CHEBI:83900"/>
    </ligand>
</feature>
<comment type="caution">
    <text evidence="11">The sequence shown here is derived from an EMBL/GenBank/DDBJ whole genome shotgun (WGS) entry which is preliminary data.</text>
</comment>
<feature type="modified residue" description="N6-carboxylysine" evidence="7">
    <location>
        <position position="259"/>
    </location>
</feature>
<proteinExistence type="inferred from homology"/>
<dbReference type="InterPro" id="IPR005761">
    <property type="entry name" value="UDP-N-AcMur-Glu-dNH2Pim_ligase"/>
</dbReference>
<dbReference type="Pfam" id="PF08245">
    <property type="entry name" value="Mur_ligase_M"/>
    <property type="match status" value="1"/>
</dbReference>
<organism evidence="11 12">
    <name type="scientific">Leptospira yasudae</name>
    <dbReference type="NCBI Taxonomy" id="2202201"/>
    <lineage>
        <taxon>Bacteria</taxon>
        <taxon>Pseudomonadati</taxon>
        <taxon>Spirochaetota</taxon>
        <taxon>Spirochaetia</taxon>
        <taxon>Leptospirales</taxon>
        <taxon>Leptospiraceae</taxon>
        <taxon>Leptospira</taxon>
    </lineage>
</organism>
<dbReference type="NCBIfam" id="NF001126">
    <property type="entry name" value="PRK00139.1-4"/>
    <property type="match status" value="1"/>
</dbReference>
<dbReference type="Pfam" id="PF02875">
    <property type="entry name" value="Mur_ligase_C"/>
    <property type="match status" value="1"/>
</dbReference>
<dbReference type="InterPro" id="IPR013221">
    <property type="entry name" value="Mur_ligase_cen"/>
</dbReference>
<comment type="catalytic activity">
    <reaction evidence="7">
        <text>UDP-N-acetyl-alpha-D-muramoyl-L-alanyl-D-glutamate + meso-2,6-diaminopimelate + ATP = UDP-N-acetyl-alpha-D-muramoyl-L-alanyl-gamma-D-glutamyl-meso-2,6-diaminopimelate + ADP + phosphate + H(+)</text>
        <dbReference type="Rhea" id="RHEA:23676"/>
        <dbReference type="ChEBI" id="CHEBI:15378"/>
        <dbReference type="ChEBI" id="CHEBI:30616"/>
        <dbReference type="ChEBI" id="CHEBI:43474"/>
        <dbReference type="ChEBI" id="CHEBI:57791"/>
        <dbReference type="ChEBI" id="CHEBI:83900"/>
        <dbReference type="ChEBI" id="CHEBI:83905"/>
        <dbReference type="ChEBI" id="CHEBI:456216"/>
        <dbReference type="EC" id="6.3.2.13"/>
    </reaction>
</comment>
<evidence type="ECO:0000256" key="4">
    <source>
        <dbReference type="ARBA" id="ARBA00022741"/>
    </source>
</evidence>
<evidence type="ECO:0000256" key="2">
    <source>
        <dbReference type="ARBA" id="ARBA00022598"/>
    </source>
</evidence>
<dbReference type="HAMAP" id="MF_00208">
    <property type="entry name" value="MurE"/>
    <property type="match status" value="1"/>
</dbReference>
<keyword evidence="4 7" id="KW-0547">Nucleotide-binding</keyword>
<keyword evidence="7 8" id="KW-0961">Cell wall biogenesis/degradation</keyword>
<comment type="subcellular location">
    <subcellularLocation>
        <location evidence="7 8">Cytoplasm</location>
    </subcellularLocation>
</comment>
<comment type="pathway">
    <text evidence="7 8">Cell wall biogenesis; peptidoglycan biosynthesis.</text>
</comment>
<dbReference type="GO" id="GO:0000287">
    <property type="term" value="F:magnesium ion binding"/>
    <property type="evidence" value="ECO:0007669"/>
    <property type="project" value="UniProtKB-UniRule"/>
</dbReference>
<accession>A0A6N4QXF7</accession>
<evidence type="ECO:0000313" key="11">
    <source>
        <dbReference type="EMBL" id="TGL87472.1"/>
    </source>
</evidence>
<dbReference type="SUPFAM" id="SSF53244">
    <property type="entry name" value="MurD-like peptide ligases, peptide-binding domain"/>
    <property type="match status" value="1"/>
</dbReference>
<comment type="function">
    <text evidence="7">Catalyzes the addition of meso-diaminopimelic acid to the nucleotide precursor UDP-N-acetylmuramoyl-L-alanyl-D-glutamate (UMAG) in the biosynthesis of bacterial cell-wall peptidoglycan.</text>
</comment>
<evidence type="ECO:0000256" key="8">
    <source>
        <dbReference type="RuleBase" id="RU004135"/>
    </source>
</evidence>
<dbReference type="InterPro" id="IPR036615">
    <property type="entry name" value="Mur_ligase_C_dom_sf"/>
</dbReference>
<dbReference type="PANTHER" id="PTHR23135:SF4">
    <property type="entry name" value="UDP-N-ACETYLMURAMOYL-L-ALANYL-D-GLUTAMATE--2,6-DIAMINOPIMELATE LIGASE MURE HOMOLOG, CHLOROPLASTIC"/>
    <property type="match status" value="1"/>
</dbReference>
<dbReference type="RefSeq" id="WP_135569513.1">
    <property type="nucleotide sequence ID" value="NZ_RQGK01000017.1"/>
</dbReference>
<dbReference type="NCBIfam" id="TIGR01085">
    <property type="entry name" value="murE"/>
    <property type="match status" value="1"/>
</dbReference>
<keyword evidence="7" id="KW-0963">Cytoplasm</keyword>
<evidence type="ECO:0000259" key="10">
    <source>
        <dbReference type="Pfam" id="PF08245"/>
    </source>
</evidence>
<dbReference type="Gene3D" id="3.90.190.20">
    <property type="entry name" value="Mur ligase, C-terminal domain"/>
    <property type="match status" value="1"/>
</dbReference>
<dbReference type="GO" id="GO:0005737">
    <property type="term" value="C:cytoplasm"/>
    <property type="evidence" value="ECO:0007669"/>
    <property type="project" value="UniProtKB-SubCell"/>
</dbReference>
<evidence type="ECO:0000313" key="12">
    <source>
        <dbReference type="Proteomes" id="UP000297613"/>
    </source>
</evidence>
<feature type="binding site" evidence="7">
    <location>
        <position position="514"/>
    </location>
    <ligand>
        <name>meso-2,6-diaminopimelate</name>
        <dbReference type="ChEBI" id="CHEBI:57791"/>
    </ligand>
</feature>
<feature type="binding site" evidence="7">
    <location>
        <position position="227"/>
    </location>
    <ligand>
        <name>UDP-N-acetyl-alpha-D-muramoyl-L-alanyl-D-glutamate</name>
        <dbReference type="ChEBI" id="CHEBI:83900"/>
    </ligand>
</feature>
<feature type="binding site" evidence="7">
    <location>
        <begin position="192"/>
        <end position="193"/>
    </location>
    <ligand>
        <name>UDP-N-acetyl-alpha-D-muramoyl-L-alanyl-D-glutamate</name>
        <dbReference type="ChEBI" id="CHEBI:83900"/>
    </ligand>
</feature>
<keyword evidence="7 8" id="KW-0133">Cell shape</keyword>
<dbReference type="EMBL" id="RQGM01000016">
    <property type="protein sequence ID" value="TGL87472.1"/>
    <property type="molecule type" value="Genomic_DNA"/>
</dbReference>
<dbReference type="GO" id="GO:0008765">
    <property type="term" value="F:UDP-N-acetylmuramoylalanyl-D-glutamate-2,6-diaminopimelate ligase activity"/>
    <property type="evidence" value="ECO:0007669"/>
    <property type="project" value="UniProtKB-UniRule"/>
</dbReference>
<name>A0A6N4QXF7_9LEPT</name>
<feature type="binding site" evidence="7">
    <location>
        <begin position="458"/>
        <end position="461"/>
    </location>
    <ligand>
        <name>meso-2,6-diaminopimelate</name>
        <dbReference type="ChEBI" id="CHEBI:57791"/>
    </ligand>
</feature>
<dbReference type="InterPro" id="IPR004101">
    <property type="entry name" value="Mur_ligase_C"/>
</dbReference>
<evidence type="ECO:0000256" key="6">
    <source>
        <dbReference type="ARBA" id="ARBA00023306"/>
    </source>
</evidence>
<gene>
    <name evidence="7" type="primary">murE</name>
    <name evidence="11" type="ORF">EHQ83_04635</name>
</gene>
<reference evidence="11 12" key="1">
    <citation type="journal article" date="2019" name="PLoS Negl. Trop. Dis.">
        <title>Revisiting the worldwide diversity of Leptospira species in the environment.</title>
        <authorList>
            <person name="Vincent A.T."/>
            <person name="Schiettekatte O."/>
            <person name="Bourhy P."/>
            <person name="Veyrier F.J."/>
            <person name="Picardeau M."/>
        </authorList>
    </citation>
    <scope>NUCLEOTIDE SEQUENCE [LARGE SCALE GENOMIC DNA]</scope>
    <source>
        <strain evidence="11 12">201702445</strain>
    </source>
</reference>
<dbReference type="Gene3D" id="3.40.1190.10">
    <property type="entry name" value="Mur-like, catalytic domain"/>
    <property type="match status" value="1"/>
</dbReference>
<protein>
    <recommendedName>
        <fullName evidence="7">UDP-N-acetylmuramoyl-L-alanyl-D-glutamate--2,6-diaminopimelate ligase</fullName>
        <ecNumber evidence="7">6.3.2.13</ecNumber>
    </recommendedName>
    <alternativeName>
        <fullName evidence="7">Meso-A2pm-adding enzyme</fullName>
    </alternativeName>
    <alternativeName>
        <fullName evidence="7">Meso-diaminopimelate-adding enzyme</fullName>
    </alternativeName>
    <alternativeName>
        <fullName evidence="7">UDP-MurNAc-L-Ala-D-Glu:meso-diaminopimelate ligase</fullName>
    </alternativeName>
    <alternativeName>
        <fullName evidence="7">UDP-MurNAc-tripeptide synthetase</fullName>
    </alternativeName>
    <alternativeName>
        <fullName evidence="7">UDP-N-acetylmuramyl-tripeptide synthetase</fullName>
    </alternativeName>
</protein>
<dbReference type="GO" id="GO:0051301">
    <property type="term" value="P:cell division"/>
    <property type="evidence" value="ECO:0007669"/>
    <property type="project" value="UniProtKB-KW"/>
</dbReference>
<feature type="domain" description="Mur ligase C-terminal" evidence="9">
    <location>
        <begin position="384"/>
        <end position="512"/>
    </location>
</feature>
<feature type="domain" description="Mur ligase central" evidence="10">
    <location>
        <begin position="148"/>
        <end position="360"/>
    </location>
</feature>
<dbReference type="AlphaFoldDB" id="A0A6N4QXF7"/>
<evidence type="ECO:0000256" key="5">
    <source>
        <dbReference type="ARBA" id="ARBA00022840"/>
    </source>
</evidence>
<keyword evidence="5 7" id="KW-0067">ATP-binding</keyword>
<sequence>MRMKLTNLLHEFPELKLKSLSPGKSADSIEVEYIQSDSRRTNENDIFCVSDSIGLKREEFIANTKASLILVRAGSSAAANSGNEISNATASQGGNSASHSINEGYSAAFKIPSSKTVLECEDDPEQLQGRIASFLLGHPSRDLEIVAVTGTNGKTSLTNILFALAKDQGRICGLIGTIGVKFGDRLIDTGYTTPDASSLNLILKQMRDEGVNTVFMEASSHGLKLGRIGGISLKAGVFTNLTQDHLDFHPSMEDYFESKFRLFEILDVSKSPFAVLDFASPGGKELHQKLLNRLPGLSVSALDGTGNEWQVANASLTLQGTSYDLSLPDDGNAQAGDRSCTIKTNLLGSFNVRNTALAFITGARLGLDHKKMLSSLERIPQIPGRFQIVYSKDRSRMAVVDYAHTPDALENIISSVRDSRPKYLITLFGCGGDRDRTKRPKMARIAEELSDQVILTSDNPRTEQPEAILDEIQAGFSQGFVPLLREVDRAKAIAEGVAGLPEGGCLLVAGKGHEEYQIVGKEKRHFSDVEEVQKAFGLF</sequence>
<dbReference type="SUPFAM" id="SSF53623">
    <property type="entry name" value="MurD-like peptide ligases, catalytic domain"/>
    <property type="match status" value="1"/>
</dbReference>
<feature type="binding site" evidence="7">
    <location>
        <position position="38"/>
    </location>
    <ligand>
        <name>UDP-N-acetyl-alpha-D-muramoyl-L-alanyl-D-glutamate</name>
        <dbReference type="ChEBI" id="CHEBI:83900"/>
    </ligand>
</feature>
<dbReference type="PANTHER" id="PTHR23135">
    <property type="entry name" value="MUR LIGASE FAMILY MEMBER"/>
    <property type="match status" value="1"/>
</dbReference>
<evidence type="ECO:0000256" key="3">
    <source>
        <dbReference type="ARBA" id="ARBA00022618"/>
    </source>
</evidence>
<keyword evidence="7 8" id="KW-0573">Peptidoglycan synthesis</keyword>
<keyword evidence="2 7" id="KW-0436">Ligase</keyword>
<keyword evidence="7" id="KW-0460">Magnesium</keyword>
<feature type="binding site" evidence="7">
    <location>
        <position position="510"/>
    </location>
    <ligand>
        <name>meso-2,6-diaminopimelate</name>
        <dbReference type="ChEBI" id="CHEBI:57791"/>
    </ligand>
</feature>
<comment type="cofactor">
    <cofactor evidence="7">
        <name>Mg(2+)</name>
        <dbReference type="ChEBI" id="CHEBI:18420"/>
    </cofactor>
</comment>
<dbReference type="EC" id="6.3.2.13" evidence="7"/>
<dbReference type="GO" id="GO:0009252">
    <property type="term" value="P:peptidoglycan biosynthetic process"/>
    <property type="evidence" value="ECO:0007669"/>
    <property type="project" value="UniProtKB-UniRule"/>
</dbReference>
<evidence type="ECO:0000259" key="9">
    <source>
        <dbReference type="Pfam" id="PF02875"/>
    </source>
</evidence>
<feature type="binding site" evidence="7">
    <location>
        <begin position="150"/>
        <end position="156"/>
    </location>
    <ligand>
        <name>ATP</name>
        <dbReference type="ChEBI" id="CHEBI:30616"/>
    </ligand>
</feature>
<dbReference type="UniPathway" id="UPA00219"/>
<dbReference type="GO" id="GO:0071555">
    <property type="term" value="P:cell wall organization"/>
    <property type="evidence" value="ECO:0007669"/>
    <property type="project" value="UniProtKB-KW"/>
</dbReference>
<evidence type="ECO:0000256" key="1">
    <source>
        <dbReference type="ARBA" id="ARBA00005898"/>
    </source>
</evidence>
<evidence type="ECO:0000256" key="7">
    <source>
        <dbReference type="HAMAP-Rule" id="MF_00208"/>
    </source>
</evidence>
<comment type="similarity">
    <text evidence="1 7">Belongs to the MurCDEF family. MurE subfamily.</text>
</comment>
<feature type="short sequence motif" description="Meso-diaminopimelate recognition motif" evidence="7">
    <location>
        <begin position="458"/>
        <end position="461"/>
    </location>
</feature>
<dbReference type="GO" id="GO:0005524">
    <property type="term" value="F:ATP binding"/>
    <property type="evidence" value="ECO:0007669"/>
    <property type="project" value="UniProtKB-UniRule"/>
</dbReference>